<dbReference type="InterPro" id="IPR001584">
    <property type="entry name" value="Integrase_cat-core"/>
</dbReference>
<dbReference type="InterPro" id="IPR012337">
    <property type="entry name" value="RNaseH-like_sf"/>
</dbReference>
<dbReference type="PANTHER" id="PTHR46889">
    <property type="entry name" value="TRANSPOSASE INSF FOR INSERTION SEQUENCE IS3B-RELATED"/>
    <property type="match status" value="1"/>
</dbReference>
<dbReference type="SUPFAM" id="SSF53098">
    <property type="entry name" value="Ribonuclease H-like"/>
    <property type="match status" value="1"/>
</dbReference>
<dbReference type="Gene3D" id="3.30.420.10">
    <property type="entry name" value="Ribonuclease H-like superfamily/Ribonuclease H"/>
    <property type="match status" value="1"/>
</dbReference>
<dbReference type="GO" id="GO:0043565">
    <property type="term" value="F:sequence-specific DNA binding"/>
    <property type="evidence" value="ECO:0007669"/>
    <property type="project" value="InterPro"/>
</dbReference>
<dbReference type="InterPro" id="IPR036388">
    <property type="entry name" value="WH-like_DNA-bd_sf"/>
</dbReference>
<dbReference type="AlphaFoldDB" id="A0A7T4U3I6"/>
<dbReference type="Gene3D" id="1.10.10.10">
    <property type="entry name" value="Winged helix-like DNA-binding domain superfamily/Winged helix DNA-binding domain"/>
    <property type="match status" value="2"/>
</dbReference>
<feature type="domain" description="Integrase catalytic" evidence="2">
    <location>
        <begin position="357"/>
        <end position="515"/>
    </location>
</feature>
<evidence type="ECO:0000259" key="2">
    <source>
        <dbReference type="PROSITE" id="PS50994"/>
    </source>
</evidence>
<reference evidence="4" key="1">
    <citation type="submission" date="2021-02" db="EMBL/GenBank/DDBJ databases">
        <title>cfr and optrA-positive Staphylococcus spp.</title>
        <authorList>
            <person name="Chen L."/>
        </authorList>
    </citation>
    <scope>NUCLEOTIDE SEQUENCE</scope>
    <source>
        <strain evidence="4">GDQ20D70P</strain>
    </source>
</reference>
<accession>A0A7T4U3I6</accession>
<organism evidence="4 5">
    <name type="scientific">Mammaliicoccus sciuri</name>
    <name type="common">Staphylococcus sciuri</name>
    <dbReference type="NCBI Taxonomy" id="1296"/>
    <lineage>
        <taxon>Bacteria</taxon>
        <taxon>Bacillati</taxon>
        <taxon>Bacillota</taxon>
        <taxon>Bacilli</taxon>
        <taxon>Bacillales</taxon>
        <taxon>Staphylococcaceae</taxon>
        <taxon>Mammaliicoccus</taxon>
    </lineage>
</organism>
<dbReference type="RefSeq" id="WP_198471845.1">
    <property type="nucleotide sequence ID" value="NZ_CP065960.1"/>
</dbReference>
<dbReference type="Pfam" id="PF13276">
    <property type="entry name" value="HTH_21"/>
    <property type="match status" value="1"/>
</dbReference>
<dbReference type="PANTHER" id="PTHR46889:SF4">
    <property type="entry name" value="TRANSPOSASE INSO FOR INSERTION SEQUENCE ELEMENT IS911B-RELATED"/>
    <property type="match status" value="1"/>
</dbReference>
<evidence type="ECO:0000313" key="4">
    <source>
        <dbReference type="EMBL" id="QRN92329.1"/>
    </source>
</evidence>
<comment type="function">
    <text evidence="1">Involved in the transposition of the insertion sequence.</text>
</comment>
<dbReference type="GO" id="GO:0015074">
    <property type="term" value="P:DNA integration"/>
    <property type="evidence" value="ECO:0007669"/>
    <property type="project" value="InterPro"/>
</dbReference>
<dbReference type="Pfam" id="PF13518">
    <property type="entry name" value="HTH_28"/>
    <property type="match status" value="1"/>
</dbReference>
<dbReference type="InterPro" id="IPR050900">
    <property type="entry name" value="Transposase_IS3/IS150/IS904"/>
</dbReference>
<dbReference type="Proteomes" id="UP000640299">
    <property type="component" value="Chromosome"/>
</dbReference>
<name>A0A7T4U3I6_MAMSC</name>
<proteinExistence type="predicted"/>
<evidence type="ECO:0000313" key="3">
    <source>
        <dbReference type="EMBL" id="QRN91725.1"/>
    </source>
</evidence>
<dbReference type="InterPro" id="IPR010921">
    <property type="entry name" value="Trp_repressor/repl_initiator"/>
</dbReference>
<evidence type="ECO:0000313" key="5">
    <source>
        <dbReference type="Proteomes" id="UP000640299"/>
    </source>
</evidence>
<dbReference type="InterPro" id="IPR048020">
    <property type="entry name" value="Transpos_IS3"/>
</dbReference>
<protein>
    <submittedName>
        <fullName evidence="4">IS3 family transposase</fullName>
    </submittedName>
</protein>
<sequence length="515" mass="61001">MTRNIKIDINTLLEAFDLYEQGYSFLNVMKMLSLNTNHRLLNEKYQRYKLYGVNGLLPKTKNNSYSSSFKLQIINEYFEKGISPVQLAIKYNIPSDRTVRNWIKRYTMGKENKTYSPKPEVYTMKARKTNLEERIEIVKDYIESNSDYKTIADKYSVTYGQVYNWVKKYKNHGNAGLEDGRGKGKPQSIMTEDEIKDAEIKALKERNKYLEMENEVLKKPERIRKRDDESKSKQIASYKTIKALKNKYPIKWLCSVLGINRSSYYKWTNRKPSKREIENNTLMEDINDIYHQYQGIYGYRRIYIYIRLKLNKHVNHKRVYRLMKQLKLKAIIRRKAKRYKLFTPEVTAQNILNRSFNESKKNKKWLTDVTEFKLKNGNKIYLSAIYDLGSKTILSYELSSSNNNQLVFNTLEKAVKQVKNTKGIIFHSDRGFQYTSRSFKAKLKEYKMIQSMSRVGCCIDNGPMESVWGMMKSEIYKGNKNFSFINYEQAVDELTKYIHFYNTNRITLKMAESIA</sequence>
<gene>
    <name evidence="3" type="ORF">JRU67_02635</name>
    <name evidence="4" type="ORF">JRU67_06015</name>
</gene>
<dbReference type="InterPro" id="IPR036397">
    <property type="entry name" value="RNaseH_sf"/>
</dbReference>
<dbReference type="SUPFAM" id="SSF48295">
    <property type="entry name" value="TrpR-like"/>
    <property type="match status" value="1"/>
</dbReference>
<dbReference type="PROSITE" id="PS50994">
    <property type="entry name" value="INTEGRASE"/>
    <property type="match status" value="1"/>
</dbReference>
<dbReference type="InterPro" id="IPR025948">
    <property type="entry name" value="HTH-like_dom"/>
</dbReference>
<dbReference type="NCBIfam" id="NF033516">
    <property type="entry name" value="transpos_IS3"/>
    <property type="match status" value="1"/>
</dbReference>
<evidence type="ECO:0000256" key="1">
    <source>
        <dbReference type="ARBA" id="ARBA00002286"/>
    </source>
</evidence>
<dbReference type="Pfam" id="PF00665">
    <property type="entry name" value="rve"/>
    <property type="match status" value="1"/>
</dbReference>
<dbReference type="SUPFAM" id="SSF46689">
    <property type="entry name" value="Homeodomain-like"/>
    <property type="match status" value="1"/>
</dbReference>
<dbReference type="InterPro" id="IPR055247">
    <property type="entry name" value="InsJ-like_HTH"/>
</dbReference>
<dbReference type="Pfam" id="PF13333">
    <property type="entry name" value="rve_2"/>
    <property type="match status" value="1"/>
</dbReference>
<dbReference type="InterPro" id="IPR009057">
    <property type="entry name" value="Homeodomain-like_sf"/>
</dbReference>
<dbReference type="EMBL" id="CP069389">
    <property type="protein sequence ID" value="QRN92329.1"/>
    <property type="molecule type" value="Genomic_DNA"/>
</dbReference>
<dbReference type="EMBL" id="CP069389">
    <property type="protein sequence ID" value="QRN91725.1"/>
    <property type="molecule type" value="Genomic_DNA"/>
</dbReference>